<keyword evidence="2" id="KW-0805">Transcription regulation</keyword>
<evidence type="ECO:0000256" key="4">
    <source>
        <dbReference type="ARBA" id="ARBA00023163"/>
    </source>
</evidence>
<name>A0A4V2YVJ5_9PSEU</name>
<dbReference type="Proteomes" id="UP000294723">
    <property type="component" value="Unassembled WGS sequence"/>
</dbReference>
<evidence type="ECO:0000259" key="5">
    <source>
        <dbReference type="PROSITE" id="PS50931"/>
    </source>
</evidence>
<protein>
    <submittedName>
        <fullName evidence="6">LysR family transcriptional regulator</fullName>
    </submittedName>
</protein>
<dbReference type="PROSITE" id="PS50931">
    <property type="entry name" value="HTH_LYSR"/>
    <property type="match status" value="1"/>
</dbReference>
<dbReference type="Pfam" id="PF00126">
    <property type="entry name" value="HTH_1"/>
    <property type="match status" value="1"/>
</dbReference>
<evidence type="ECO:0000256" key="1">
    <source>
        <dbReference type="ARBA" id="ARBA00009437"/>
    </source>
</evidence>
<comment type="similarity">
    <text evidence="1">Belongs to the LysR transcriptional regulatory family.</text>
</comment>
<reference evidence="6 7" key="1">
    <citation type="submission" date="2019-03" db="EMBL/GenBank/DDBJ databases">
        <title>Draft genome sequences of novel Actinobacteria.</title>
        <authorList>
            <person name="Sahin N."/>
            <person name="Ay H."/>
            <person name="Saygin H."/>
        </authorList>
    </citation>
    <scope>NUCLEOTIDE SEQUENCE [LARGE SCALE GENOMIC DNA]</scope>
    <source>
        <strain evidence="6 7">5K548</strain>
    </source>
</reference>
<evidence type="ECO:0000313" key="6">
    <source>
        <dbReference type="EMBL" id="TDD81657.1"/>
    </source>
</evidence>
<dbReference type="GO" id="GO:0003700">
    <property type="term" value="F:DNA-binding transcription factor activity"/>
    <property type="evidence" value="ECO:0007669"/>
    <property type="project" value="InterPro"/>
</dbReference>
<dbReference type="InterPro" id="IPR000847">
    <property type="entry name" value="LysR_HTH_N"/>
</dbReference>
<dbReference type="GO" id="GO:0000976">
    <property type="term" value="F:transcription cis-regulatory region binding"/>
    <property type="evidence" value="ECO:0007669"/>
    <property type="project" value="TreeGrafter"/>
</dbReference>
<evidence type="ECO:0000256" key="3">
    <source>
        <dbReference type="ARBA" id="ARBA00023125"/>
    </source>
</evidence>
<dbReference type="AlphaFoldDB" id="A0A4V2YVJ5"/>
<dbReference type="EMBL" id="SMLA01000075">
    <property type="protein sequence ID" value="TDD81657.1"/>
    <property type="molecule type" value="Genomic_DNA"/>
</dbReference>
<evidence type="ECO:0000313" key="7">
    <source>
        <dbReference type="Proteomes" id="UP000294723"/>
    </source>
</evidence>
<dbReference type="PRINTS" id="PR00039">
    <property type="entry name" value="HTHLYSR"/>
</dbReference>
<dbReference type="FunFam" id="1.10.10.10:FF:000001">
    <property type="entry name" value="LysR family transcriptional regulator"/>
    <property type="match status" value="1"/>
</dbReference>
<dbReference type="Pfam" id="PF03466">
    <property type="entry name" value="LysR_substrate"/>
    <property type="match status" value="1"/>
</dbReference>
<dbReference type="PANTHER" id="PTHR30126:SF40">
    <property type="entry name" value="HTH-TYPE TRANSCRIPTIONAL REGULATOR GLTR"/>
    <property type="match status" value="1"/>
</dbReference>
<accession>A0A4V2YVJ5</accession>
<keyword evidence="7" id="KW-1185">Reference proteome</keyword>
<dbReference type="Gene3D" id="3.40.190.10">
    <property type="entry name" value="Periplasmic binding protein-like II"/>
    <property type="match status" value="2"/>
</dbReference>
<keyword evidence="3" id="KW-0238">DNA-binding</keyword>
<organism evidence="6 7">
    <name type="scientific">Saccharopolyspora karakumensis</name>
    <dbReference type="NCBI Taxonomy" id="2530386"/>
    <lineage>
        <taxon>Bacteria</taxon>
        <taxon>Bacillati</taxon>
        <taxon>Actinomycetota</taxon>
        <taxon>Actinomycetes</taxon>
        <taxon>Pseudonocardiales</taxon>
        <taxon>Pseudonocardiaceae</taxon>
        <taxon>Saccharopolyspora</taxon>
    </lineage>
</organism>
<dbReference type="Gene3D" id="1.10.10.10">
    <property type="entry name" value="Winged helix-like DNA-binding domain superfamily/Winged helix DNA-binding domain"/>
    <property type="match status" value="1"/>
</dbReference>
<proteinExistence type="inferred from homology"/>
<gene>
    <name evidence="6" type="ORF">E1202_28765</name>
</gene>
<dbReference type="SUPFAM" id="SSF46785">
    <property type="entry name" value="Winged helix' DNA-binding domain"/>
    <property type="match status" value="1"/>
</dbReference>
<dbReference type="InterPro" id="IPR036388">
    <property type="entry name" value="WH-like_DNA-bd_sf"/>
</dbReference>
<sequence>MMTLTQLRTFLAVADTGSVHAAARRMFVTQSAVSAALNALQKSLGLQLLERDGRGLRLTRAGEVYADHLRTALGLLDQARTAAAAETDPERGELRIAALTTAGEQILPGVLASFREQHPHVGVRLEVGNREHVRRLLERHEVDLVLGGRPEPGREVEVLATRPHELIVVANTPDPGTPAWLSAQTWLLREPGSGTRAITESFLAQLELDPPPRTLTLGSNTAVIESAVSGLGVTLVSKDAVTRHLTEGHLTEIPTPATPLPRDWHLTANPGPKPPTTTLFTNHLRTRAHFKT</sequence>
<feature type="non-terminal residue" evidence="6">
    <location>
        <position position="292"/>
    </location>
</feature>
<feature type="domain" description="HTH lysR-type" evidence="5">
    <location>
        <begin position="2"/>
        <end position="59"/>
    </location>
</feature>
<dbReference type="SUPFAM" id="SSF53850">
    <property type="entry name" value="Periplasmic binding protein-like II"/>
    <property type="match status" value="1"/>
</dbReference>
<dbReference type="InterPro" id="IPR036390">
    <property type="entry name" value="WH_DNA-bd_sf"/>
</dbReference>
<dbReference type="InterPro" id="IPR005119">
    <property type="entry name" value="LysR_subst-bd"/>
</dbReference>
<keyword evidence="4" id="KW-0804">Transcription</keyword>
<dbReference type="PANTHER" id="PTHR30126">
    <property type="entry name" value="HTH-TYPE TRANSCRIPTIONAL REGULATOR"/>
    <property type="match status" value="1"/>
</dbReference>
<evidence type="ECO:0000256" key="2">
    <source>
        <dbReference type="ARBA" id="ARBA00023015"/>
    </source>
</evidence>
<comment type="caution">
    <text evidence="6">The sequence shown here is derived from an EMBL/GenBank/DDBJ whole genome shotgun (WGS) entry which is preliminary data.</text>
</comment>